<dbReference type="EMBL" id="JAWZYT010003415">
    <property type="protein sequence ID" value="KAK4298530.1"/>
    <property type="molecule type" value="Genomic_DNA"/>
</dbReference>
<dbReference type="Gene3D" id="4.10.75.10">
    <property type="entry name" value="Elafin-like"/>
    <property type="match status" value="2"/>
</dbReference>
<dbReference type="GO" id="GO:0030414">
    <property type="term" value="F:peptidase inhibitor activity"/>
    <property type="evidence" value="ECO:0007669"/>
    <property type="project" value="InterPro"/>
</dbReference>
<proteinExistence type="predicted"/>
<feature type="compositionally biased region" description="Polar residues" evidence="1">
    <location>
        <begin position="40"/>
        <end position="50"/>
    </location>
</feature>
<evidence type="ECO:0000259" key="2">
    <source>
        <dbReference type="Pfam" id="PF00095"/>
    </source>
</evidence>
<evidence type="ECO:0000313" key="4">
    <source>
        <dbReference type="Proteomes" id="UP001292094"/>
    </source>
</evidence>
<name>A0AAE1NY72_9EUCA</name>
<feature type="domain" description="WAP" evidence="2">
    <location>
        <begin position="137"/>
        <end position="176"/>
    </location>
</feature>
<accession>A0AAE1NY72</accession>
<dbReference type="Proteomes" id="UP001292094">
    <property type="component" value="Unassembled WGS sequence"/>
</dbReference>
<feature type="domain" description="WAP" evidence="2">
    <location>
        <begin position="177"/>
        <end position="218"/>
    </location>
</feature>
<sequence>MYGRWKNYPSDLNRSTKHNTREPLTQPVVTSFPETDKNPPASSTSTPIHYQSTNTTTTTMKLCVLLSVMMLLSLCALAKSNPNSSCPADNTSAAVFVACDKPCNSSSDCPRAEPNCCNVQCGKTCLGNYQEEDSPLCPTPDPRIRCVAFVASCINDRQCGKGNACCSDNCGRRCREKCPHPDSFDFQCRVFLHQCTYDYECSGGSRCCLVAGWGRECV</sequence>
<protein>
    <recommendedName>
        <fullName evidence="2">WAP domain-containing protein</fullName>
    </recommendedName>
</protein>
<dbReference type="Pfam" id="PF00095">
    <property type="entry name" value="WAP"/>
    <property type="match status" value="2"/>
</dbReference>
<evidence type="ECO:0000256" key="1">
    <source>
        <dbReference type="SAM" id="MobiDB-lite"/>
    </source>
</evidence>
<comment type="caution">
    <text evidence="3">The sequence shown here is derived from an EMBL/GenBank/DDBJ whole genome shotgun (WGS) entry which is preliminary data.</text>
</comment>
<keyword evidence="4" id="KW-1185">Reference proteome</keyword>
<dbReference type="SUPFAM" id="SSF57256">
    <property type="entry name" value="Elafin-like"/>
    <property type="match status" value="1"/>
</dbReference>
<dbReference type="GO" id="GO:0005576">
    <property type="term" value="C:extracellular region"/>
    <property type="evidence" value="ECO:0007669"/>
    <property type="project" value="InterPro"/>
</dbReference>
<organism evidence="3 4">
    <name type="scientific">Petrolisthes manimaculis</name>
    <dbReference type="NCBI Taxonomy" id="1843537"/>
    <lineage>
        <taxon>Eukaryota</taxon>
        <taxon>Metazoa</taxon>
        <taxon>Ecdysozoa</taxon>
        <taxon>Arthropoda</taxon>
        <taxon>Crustacea</taxon>
        <taxon>Multicrustacea</taxon>
        <taxon>Malacostraca</taxon>
        <taxon>Eumalacostraca</taxon>
        <taxon>Eucarida</taxon>
        <taxon>Decapoda</taxon>
        <taxon>Pleocyemata</taxon>
        <taxon>Anomura</taxon>
        <taxon>Galatheoidea</taxon>
        <taxon>Porcellanidae</taxon>
        <taxon>Petrolisthes</taxon>
    </lineage>
</organism>
<dbReference type="InterPro" id="IPR036645">
    <property type="entry name" value="Elafin-like_sf"/>
</dbReference>
<reference evidence="3" key="1">
    <citation type="submission" date="2023-11" db="EMBL/GenBank/DDBJ databases">
        <title>Genome assemblies of two species of porcelain crab, Petrolisthes cinctipes and Petrolisthes manimaculis (Anomura: Porcellanidae).</title>
        <authorList>
            <person name="Angst P."/>
        </authorList>
    </citation>
    <scope>NUCLEOTIDE SEQUENCE</scope>
    <source>
        <strain evidence="3">PB745_02</strain>
        <tissue evidence="3">Gill</tissue>
    </source>
</reference>
<evidence type="ECO:0000313" key="3">
    <source>
        <dbReference type="EMBL" id="KAK4298530.1"/>
    </source>
</evidence>
<dbReference type="AlphaFoldDB" id="A0AAE1NY72"/>
<feature type="region of interest" description="Disordered" evidence="1">
    <location>
        <begin position="1"/>
        <end position="50"/>
    </location>
</feature>
<gene>
    <name evidence="3" type="ORF">Pmani_029132</name>
</gene>
<dbReference type="InterPro" id="IPR008197">
    <property type="entry name" value="WAP_dom"/>
</dbReference>